<organism evidence="2 3">
    <name type="scientific">Geosporobacter ferrireducens</name>
    <dbReference type="NCBI Taxonomy" id="1424294"/>
    <lineage>
        <taxon>Bacteria</taxon>
        <taxon>Bacillati</taxon>
        <taxon>Bacillota</taxon>
        <taxon>Clostridia</taxon>
        <taxon>Peptostreptococcales</taxon>
        <taxon>Thermotaleaceae</taxon>
        <taxon>Geosporobacter</taxon>
    </lineage>
</organism>
<keyword evidence="1" id="KW-0479">Metal-binding</keyword>
<dbReference type="GO" id="GO:0046872">
    <property type="term" value="F:metal ion binding"/>
    <property type="evidence" value="ECO:0007669"/>
    <property type="project" value="UniProtKB-KW"/>
</dbReference>
<evidence type="ECO:0000313" key="2">
    <source>
        <dbReference type="EMBL" id="AOT71967.1"/>
    </source>
</evidence>
<dbReference type="KEGG" id="gfe:Gferi_21950"/>
<reference evidence="2 3" key="1">
    <citation type="submission" date="2016-09" db="EMBL/GenBank/DDBJ databases">
        <title>Genomic analysis reveals versatility of anaerobic energy metabolism of Geosporobacter ferrireducens IRF9 of phylum Firmicutes.</title>
        <authorList>
            <person name="Kim S.-J."/>
        </authorList>
    </citation>
    <scope>NUCLEOTIDE SEQUENCE [LARGE SCALE GENOMIC DNA]</scope>
    <source>
        <strain evidence="2 3">IRF9</strain>
    </source>
</reference>
<dbReference type="STRING" id="1424294.Gferi_21950"/>
<dbReference type="GO" id="GO:0004177">
    <property type="term" value="F:aminopeptidase activity"/>
    <property type="evidence" value="ECO:0007669"/>
    <property type="project" value="UniProtKB-KW"/>
</dbReference>
<dbReference type="Proteomes" id="UP000095743">
    <property type="component" value="Chromosome"/>
</dbReference>
<keyword evidence="2" id="KW-0645">Protease</keyword>
<dbReference type="AlphaFoldDB" id="A0A1D8GM18"/>
<dbReference type="PANTHER" id="PTHR34448">
    <property type="entry name" value="AMINOPEPTIDASE"/>
    <property type="match status" value="1"/>
</dbReference>
<evidence type="ECO:0000256" key="1">
    <source>
        <dbReference type="ARBA" id="ARBA00022723"/>
    </source>
</evidence>
<dbReference type="OrthoDB" id="9803993at2"/>
<keyword evidence="3" id="KW-1185">Reference proteome</keyword>
<dbReference type="Pfam" id="PF26233">
    <property type="entry name" value="NicX"/>
    <property type="match status" value="1"/>
</dbReference>
<name>A0A1D8GM18_9FIRM</name>
<gene>
    <name evidence="2" type="ORF">Gferi_21950</name>
</gene>
<protein>
    <submittedName>
        <fullName evidence="2">Aminopeptidase</fullName>
    </submittedName>
</protein>
<keyword evidence="2" id="KW-0031">Aminopeptidase</keyword>
<dbReference type="EMBL" id="CP017269">
    <property type="protein sequence ID" value="AOT71967.1"/>
    <property type="molecule type" value="Genomic_DNA"/>
</dbReference>
<evidence type="ECO:0000313" key="3">
    <source>
        <dbReference type="Proteomes" id="UP000095743"/>
    </source>
</evidence>
<dbReference type="InterPro" id="IPR052170">
    <property type="entry name" value="M29_Exopeptidase"/>
</dbReference>
<sequence length="316" mass="34135">MEIVCKKSGYRVVIEDCLEVKKDETVLILTDDNKTSIGKSLYEEAKIFAKEAVLMVMEPRKVSGEEPPEAVAEAMKAFDVILCPTSTSITHTNAKMNAVDAGARLASMPGITEEMFHEGAITADYKKVEELTLRLTEILSHAKTAKVIKGSYSLEMSLAGRKGIASTGIYKNPGESGNLPSGEAYIAPVEGSAHGEMLVDGSMVGVGILEIPLYMKIVDGRLVEVRGKDREKIEVLFDNERNGTLGELGIGTNHAARLTGVILEDEKIYGTVHIAFGTNTSFGGVNKADCHLDGVIINPTLYLDDLLVLKDGKMMI</sequence>
<proteinExistence type="predicted"/>
<accession>A0A1D8GM18</accession>
<dbReference type="InterPro" id="IPR058739">
    <property type="entry name" value="NicX"/>
</dbReference>
<dbReference type="SUPFAM" id="SSF144052">
    <property type="entry name" value="Thermophilic metalloprotease-like"/>
    <property type="match status" value="1"/>
</dbReference>
<dbReference type="PANTHER" id="PTHR34448:SF1">
    <property type="entry name" value="BLL6088 PROTEIN"/>
    <property type="match status" value="1"/>
</dbReference>
<keyword evidence="2" id="KW-0378">Hydrolase</keyword>